<feature type="compositionally biased region" description="Basic residues" evidence="1">
    <location>
        <begin position="873"/>
        <end position="884"/>
    </location>
</feature>
<name>A0A9D3MUW0_ANGAN</name>
<feature type="compositionally biased region" description="Basic and acidic residues" evidence="1">
    <location>
        <begin position="199"/>
        <end position="210"/>
    </location>
</feature>
<feature type="compositionally biased region" description="Low complexity" evidence="1">
    <location>
        <begin position="629"/>
        <end position="639"/>
    </location>
</feature>
<protein>
    <submittedName>
        <fullName evidence="2">Uncharacterized protein</fullName>
    </submittedName>
</protein>
<keyword evidence="3" id="KW-1185">Reference proteome</keyword>
<feature type="compositionally biased region" description="Polar residues" evidence="1">
    <location>
        <begin position="611"/>
        <end position="627"/>
    </location>
</feature>
<feature type="compositionally biased region" description="Pro residues" evidence="1">
    <location>
        <begin position="338"/>
        <end position="357"/>
    </location>
</feature>
<feature type="compositionally biased region" description="Low complexity" evidence="1">
    <location>
        <begin position="693"/>
        <end position="706"/>
    </location>
</feature>
<proteinExistence type="predicted"/>
<feature type="region of interest" description="Disordered" evidence="1">
    <location>
        <begin position="545"/>
        <end position="581"/>
    </location>
</feature>
<feature type="compositionally biased region" description="Polar residues" evidence="1">
    <location>
        <begin position="1110"/>
        <end position="1119"/>
    </location>
</feature>
<feature type="region of interest" description="Disordered" evidence="1">
    <location>
        <begin position="199"/>
        <end position="382"/>
    </location>
</feature>
<feature type="region of interest" description="Disordered" evidence="1">
    <location>
        <begin position="854"/>
        <end position="891"/>
    </location>
</feature>
<evidence type="ECO:0000256" key="1">
    <source>
        <dbReference type="SAM" id="MobiDB-lite"/>
    </source>
</evidence>
<evidence type="ECO:0000313" key="2">
    <source>
        <dbReference type="EMBL" id="KAG5853298.1"/>
    </source>
</evidence>
<dbReference type="AlphaFoldDB" id="A0A9D3MUW0"/>
<feature type="compositionally biased region" description="Basic residues" evidence="1">
    <location>
        <begin position="462"/>
        <end position="479"/>
    </location>
</feature>
<feature type="region of interest" description="Disordered" evidence="1">
    <location>
        <begin position="1077"/>
        <end position="1146"/>
    </location>
</feature>
<feature type="compositionally biased region" description="Pro residues" evidence="1">
    <location>
        <begin position="640"/>
        <end position="659"/>
    </location>
</feature>
<feature type="compositionally biased region" description="Basic and acidic residues" evidence="1">
    <location>
        <begin position="714"/>
        <end position="772"/>
    </location>
</feature>
<feature type="compositionally biased region" description="Pro residues" evidence="1">
    <location>
        <begin position="780"/>
        <end position="800"/>
    </location>
</feature>
<dbReference type="EMBL" id="JAFIRN010000003">
    <property type="protein sequence ID" value="KAG5853298.1"/>
    <property type="molecule type" value="Genomic_DNA"/>
</dbReference>
<feature type="compositionally biased region" description="Pro residues" evidence="1">
    <location>
        <begin position="548"/>
        <end position="557"/>
    </location>
</feature>
<feature type="region of interest" description="Disordered" evidence="1">
    <location>
        <begin position="127"/>
        <end position="170"/>
    </location>
</feature>
<feature type="compositionally biased region" description="Polar residues" evidence="1">
    <location>
        <begin position="1091"/>
        <end position="1102"/>
    </location>
</feature>
<feature type="region of interest" description="Disordered" evidence="1">
    <location>
        <begin position="680"/>
        <end position="832"/>
    </location>
</feature>
<feature type="region of interest" description="Disordered" evidence="1">
    <location>
        <begin position="414"/>
        <end position="507"/>
    </location>
</feature>
<evidence type="ECO:0000313" key="3">
    <source>
        <dbReference type="Proteomes" id="UP001044222"/>
    </source>
</evidence>
<gene>
    <name evidence="2" type="ORF">ANANG_G00071670</name>
</gene>
<feature type="region of interest" description="Disordered" evidence="1">
    <location>
        <begin position="945"/>
        <end position="1062"/>
    </location>
</feature>
<organism evidence="2 3">
    <name type="scientific">Anguilla anguilla</name>
    <name type="common">European freshwater eel</name>
    <name type="synonym">Muraena anguilla</name>
    <dbReference type="NCBI Taxonomy" id="7936"/>
    <lineage>
        <taxon>Eukaryota</taxon>
        <taxon>Metazoa</taxon>
        <taxon>Chordata</taxon>
        <taxon>Craniata</taxon>
        <taxon>Vertebrata</taxon>
        <taxon>Euteleostomi</taxon>
        <taxon>Actinopterygii</taxon>
        <taxon>Neopterygii</taxon>
        <taxon>Teleostei</taxon>
        <taxon>Anguilliformes</taxon>
        <taxon>Anguillidae</taxon>
        <taxon>Anguilla</taxon>
    </lineage>
</organism>
<feature type="compositionally biased region" description="Basic and acidic residues" evidence="1">
    <location>
        <begin position="1006"/>
        <end position="1015"/>
    </location>
</feature>
<feature type="compositionally biased region" description="Low complexity" evidence="1">
    <location>
        <begin position="811"/>
        <end position="824"/>
    </location>
</feature>
<comment type="caution">
    <text evidence="2">The sequence shown here is derived from an EMBL/GenBank/DDBJ whole genome shotgun (WGS) entry which is preliminary data.</text>
</comment>
<sequence>MPNFTSAFSDGPLTRALAVRGGRPVHPPAGSLKRSRSAVLGAARAVERFPFVDSPFPRGARVPPPALLVRGFRQREGVDANLNADLQAPSGCWMHHPAEQFGGRGTRDSFPLDSLNRAPWAPVSGRAWAPPPRCSSSANQPLPHLPPGHMTGPNHPSKFFNNGLPVRGPDKLELSQAVGSALQRDQRQPRLWEQLGHLYEQDGPKPDDPARSYPGPARPHNGYAAGPGPGGHFAPRPNQLLRFGSPHQQHGARNSAPLGEVWNPVQQQSRGFPGKMMGGQLKRPAPPLGEHSVIQHAPPPPLHHPAPPSEDCPSPSKRTRGSSSEQIPHPAMQRYPIPGHPQAPPLHPPPQYPPPKPGFWNSLHKTGAPGPRPTERGSHGLPVTRHGGLHLQGSSWRPHPRLPAPCLIRAMQGRDARADPGGSWPRGLTGRAVWAPAPRAERDRGRPAPSPANLTGVPYSHPHPHHQPHPHPHPGHGHGHTGPLGPPPYLSTRPRRPGGHTRGTTATHWPRVSMGLYWNLRVSSSSSTTIIIIITIIIIVLGRKTSSAPPPQEPPSPRNHLQRPQHCASTPERPLPRQHRPWDSAPCWHHGAVRQPRLGWQRSRFQRSGVITSTASGGPQQTTSSKLHPSATAPLTAAPIPVPAPVPKRPPRPRVPQRPPAGSSCAFAFCSPCHPQSLRPQNVAAPPAPRPPSAAATPPSAQSRPAGPQSIQEALDKLDAELQGHMQAEEKLRSLECARKPQQERKTAERREGKEGEKGGKREEERAIENLERLLSGTVPRPPPLSARVHPAPPPPPPHPKTPRRRRPVERAGAPAPAGPSAPGTSQALPGHTEGGLVLLLHQQSRSFQLQYRHGPRAQARGPDGRPGPAGGLRRRRLGQRPVRRGAPELSTILPDGLANIMKMLDESIKKEEEMCSGQDLGHYPPPSPIQGYLCAPNLIPAPRQHPVEDLGTNAHASPPVLSRQGSLASSLCEEEEEEAMKVVPKPNQGSAPPAAPLVSQAQDGRGADYRHSDLAKLYGLPDPAKGDGEDDEDEDEDDEESNEASCSPPPQRPHLHQTGVNSMFRSLASVLGSQKYAYRGGPFGRPPPNSVTGVKYSSSLSLGPEICRQQGTSPTSGSAAHPGYGSSPQNSAHATSEKPLPLCLS</sequence>
<feature type="compositionally biased region" description="Acidic residues" evidence="1">
    <location>
        <begin position="1029"/>
        <end position="1043"/>
    </location>
</feature>
<feature type="compositionally biased region" description="Pro residues" evidence="1">
    <location>
        <begin position="297"/>
        <end position="310"/>
    </location>
</feature>
<accession>A0A9D3MUW0</accession>
<dbReference type="Proteomes" id="UP001044222">
    <property type="component" value="Unassembled WGS sequence"/>
</dbReference>
<reference evidence="2" key="1">
    <citation type="submission" date="2021-01" db="EMBL/GenBank/DDBJ databases">
        <title>A chromosome-scale assembly of European eel, Anguilla anguilla.</title>
        <authorList>
            <person name="Henkel C."/>
            <person name="Jong-Raadsen S.A."/>
            <person name="Dufour S."/>
            <person name="Weltzien F.-A."/>
            <person name="Palstra A.P."/>
            <person name="Pelster B."/>
            <person name="Spaink H.P."/>
            <person name="Van Den Thillart G.E."/>
            <person name="Jansen H."/>
            <person name="Zahm M."/>
            <person name="Klopp C."/>
            <person name="Cedric C."/>
            <person name="Louis A."/>
            <person name="Berthelot C."/>
            <person name="Parey E."/>
            <person name="Roest Crollius H."/>
            <person name="Montfort J."/>
            <person name="Robinson-Rechavi M."/>
            <person name="Bucao C."/>
            <person name="Bouchez O."/>
            <person name="Gislard M."/>
            <person name="Lluch J."/>
            <person name="Milhes M."/>
            <person name="Lampietro C."/>
            <person name="Lopez Roques C."/>
            <person name="Donnadieu C."/>
            <person name="Braasch I."/>
            <person name="Desvignes T."/>
            <person name="Postlethwait J."/>
            <person name="Bobe J."/>
            <person name="Guiguen Y."/>
            <person name="Dirks R."/>
        </authorList>
    </citation>
    <scope>NUCLEOTIDE SEQUENCE</scope>
    <source>
        <strain evidence="2">Tag_6206</strain>
        <tissue evidence="2">Liver</tissue>
    </source>
</reference>
<feature type="region of interest" description="Disordered" evidence="1">
    <location>
        <begin position="611"/>
        <end position="662"/>
    </location>
</feature>